<keyword evidence="1" id="KW-0812">Transmembrane</keyword>
<evidence type="ECO:0000313" key="2">
    <source>
        <dbReference type="EMBL" id="KNY29506.1"/>
    </source>
</evidence>
<evidence type="ECO:0000313" key="3">
    <source>
        <dbReference type="Proteomes" id="UP000036923"/>
    </source>
</evidence>
<reference evidence="3" key="1">
    <citation type="submission" date="2015-07" db="EMBL/GenBank/DDBJ databases">
        <title>Near-Complete Genome Sequence of the Cellulolytic Bacterium Bacteroides (Pseudobacteroides) cellulosolvens ATCC 35603.</title>
        <authorList>
            <person name="Dassa B."/>
            <person name="Utturkar S.M."/>
            <person name="Klingeman D.M."/>
            <person name="Hurt R.A."/>
            <person name="Keller M."/>
            <person name="Xu J."/>
            <person name="Reddy Y.H.K."/>
            <person name="Borovok I."/>
            <person name="Grinberg I.R."/>
            <person name="Lamed R."/>
            <person name="Zhivin O."/>
            <person name="Bayer E.A."/>
            <person name="Brown S.D."/>
        </authorList>
    </citation>
    <scope>NUCLEOTIDE SEQUENCE [LARGE SCALE GENOMIC DNA]</scope>
    <source>
        <strain evidence="3">DSM 2933</strain>
    </source>
</reference>
<feature type="transmembrane region" description="Helical" evidence="1">
    <location>
        <begin position="267"/>
        <end position="288"/>
    </location>
</feature>
<accession>A0A0L6JUH3</accession>
<dbReference type="eggNOG" id="COG2064">
    <property type="taxonomic scope" value="Bacteria"/>
</dbReference>
<dbReference type="PATRIC" id="fig|398512.5.peg.5011"/>
<proteinExistence type="predicted"/>
<dbReference type="OrthoDB" id="9786505at2"/>
<keyword evidence="3" id="KW-1185">Reference proteome</keyword>
<evidence type="ECO:0000256" key="1">
    <source>
        <dbReference type="SAM" id="Phobius"/>
    </source>
</evidence>
<dbReference type="EMBL" id="LGTC01000001">
    <property type="protein sequence ID" value="KNY29506.1"/>
    <property type="molecule type" value="Genomic_DNA"/>
</dbReference>
<gene>
    <name evidence="2" type="ORF">Bccel_4780</name>
</gene>
<dbReference type="Proteomes" id="UP000036923">
    <property type="component" value="Unassembled WGS sequence"/>
</dbReference>
<organism evidence="2 3">
    <name type="scientific">Pseudobacteroides cellulosolvens ATCC 35603 = DSM 2933</name>
    <dbReference type="NCBI Taxonomy" id="398512"/>
    <lineage>
        <taxon>Bacteria</taxon>
        <taxon>Bacillati</taxon>
        <taxon>Bacillota</taxon>
        <taxon>Clostridia</taxon>
        <taxon>Eubacteriales</taxon>
        <taxon>Oscillospiraceae</taxon>
        <taxon>Pseudobacteroides</taxon>
    </lineage>
</organism>
<comment type="caution">
    <text evidence="2">The sequence shown here is derived from an EMBL/GenBank/DDBJ whole genome shotgun (WGS) entry which is preliminary data.</text>
</comment>
<feature type="transmembrane region" description="Helical" evidence="1">
    <location>
        <begin position="105"/>
        <end position="133"/>
    </location>
</feature>
<name>A0A0L6JUH3_9FIRM</name>
<dbReference type="AlphaFoldDB" id="A0A0L6JUH3"/>
<sequence length="295" mass="33437">MGEMMIFFLIGLFAFFLSIGLFNISAHLFHLPKIATTKAVISVARQDKKKTKNIEALIFEAATKLSKLIRLDDYKKRKLTATLKSAGLKMTPETYIAKAWIKSGLITLLIIPVLPLLPILTPVIILLSIAMLFKDMRAADEIVRQKREEIEYELPRFVSNLTQSLKATRDVPAILKSYQKSAGEKFKQEIEITIADMKSGNEETALTRLEARIGSAMLSDVVRGLISVKRGDNGVIYFEMLNHDFKQLEIQKLKLLAMKQPGKIKKYSFMMLGCFLIMYLGILGYEIMRAFGNMF</sequence>
<dbReference type="RefSeq" id="WP_081926681.1">
    <property type="nucleotide sequence ID" value="NZ_JQKC01000001.1"/>
</dbReference>
<protein>
    <recommendedName>
        <fullName evidence="4">Secretion protein F</fullName>
    </recommendedName>
</protein>
<keyword evidence="1" id="KW-1133">Transmembrane helix</keyword>
<dbReference type="STRING" id="398512.Bccel_4780"/>
<keyword evidence="1" id="KW-0472">Membrane</keyword>
<evidence type="ECO:0008006" key="4">
    <source>
        <dbReference type="Google" id="ProtNLM"/>
    </source>
</evidence>